<dbReference type="Gene3D" id="2.40.160.130">
    <property type="entry name" value="Capsule assembly protein Wzi"/>
    <property type="match status" value="1"/>
</dbReference>
<dbReference type="AlphaFoldDB" id="A0A645AW16"/>
<proteinExistence type="predicted"/>
<sequence length="549" mass="62081">MIKWVDKLRTFRISHRCLLLLLVLIFNSVQISASNAHTVVSSNASIYKEISLLCIEQGSAMPSSSGPWTMQELLLMVGEIDRAKLSRTGQIRYDAVQAQLGLATVAPALSFSAVSSLQLNLEGYAHTNATAFAKEDDWFYENEKRSPIAIVDGQAWIGDQFYLYSNFGIKNNRFATEDPDSNAPSDTLLFSPHVSTNLIKSGTHDFDTPSRAFLAFGGEHYSLQFGRDLISWGYGTTGNLIIGDHVKYHEFLKLSLFSKQFKFTNLIMFMDPPGYITKNRDPYYPDDKTVPTVRMFLAHRFEFTPIPPLRIEVSENVMYQDTTFNMKYLNPLFIYHNLSNRGQFNAIADITVTYTLRPNLAMYATWVIDQVAAPGEGNDQPNAMAYQVGLRTLFPRETGYWSLTSEFVYTDPYLYLRDHVDFIVMTRERDQYYGYVPHYEFLGYQYGGDALVGLLQAEWNGNGACSAGGEVFYMAHGATTKDTEFVFGEMEAITTPSSPTIHTLRLGLWGSYRAERLPISLWARIDAINRWDSSHQVDVQVAAGISYTL</sequence>
<comment type="caution">
    <text evidence="1">The sequence shown here is derived from an EMBL/GenBank/DDBJ whole genome shotgun (WGS) entry which is preliminary data.</text>
</comment>
<gene>
    <name evidence="1" type="ORF">SDC9_104131</name>
</gene>
<name>A0A645AW16_9ZZZZ</name>
<dbReference type="InterPro" id="IPR038636">
    <property type="entry name" value="Wzi_sf"/>
</dbReference>
<dbReference type="InterPro" id="IPR026950">
    <property type="entry name" value="Caps_assemb_Wzi"/>
</dbReference>
<organism evidence="1">
    <name type="scientific">bioreactor metagenome</name>
    <dbReference type="NCBI Taxonomy" id="1076179"/>
    <lineage>
        <taxon>unclassified sequences</taxon>
        <taxon>metagenomes</taxon>
        <taxon>ecological metagenomes</taxon>
    </lineage>
</organism>
<reference evidence="1" key="1">
    <citation type="submission" date="2019-08" db="EMBL/GenBank/DDBJ databases">
        <authorList>
            <person name="Kucharzyk K."/>
            <person name="Murdoch R.W."/>
            <person name="Higgins S."/>
            <person name="Loffler F."/>
        </authorList>
    </citation>
    <scope>NUCLEOTIDE SEQUENCE</scope>
</reference>
<dbReference type="Pfam" id="PF14052">
    <property type="entry name" value="Caps_assemb_Wzi"/>
    <property type="match status" value="1"/>
</dbReference>
<evidence type="ECO:0008006" key="2">
    <source>
        <dbReference type="Google" id="ProtNLM"/>
    </source>
</evidence>
<dbReference type="EMBL" id="VSSQ01016202">
    <property type="protein sequence ID" value="MPM57309.1"/>
    <property type="molecule type" value="Genomic_DNA"/>
</dbReference>
<accession>A0A645AW16</accession>
<protein>
    <recommendedName>
        <fullName evidence="2">Capsule assembly protein Wzi</fullName>
    </recommendedName>
</protein>
<evidence type="ECO:0000313" key="1">
    <source>
        <dbReference type="EMBL" id="MPM57309.1"/>
    </source>
</evidence>